<dbReference type="EMBL" id="MVBM01000005">
    <property type="protein sequence ID" value="OOK72178.1"/>
    <property type="molecule type" value="Genomic_DNA"/>
</dbReference>
<gene>
    <name evidence="2" type="ORF">BZL30_5298</name>
</gene>
<organism evidence="2 3">
    <name type="scientific">Mycobacterium kansasii</name>
    <dbReference type="NCBI Taxonomy" id="1768"/>
    <lineage>
        <taxon>Bacteria</taxon>
        <taxon>Bacillati</taxon>
        <taxon>Actinomycetota</taxon>
        <taxon>Actinomycetes</taxon>
        <taxon>Mycobacteriales</taxon>
        <taxon>Mycobacteriaceae</taxon>
        <taxon>Mycobacterium</taxon>
    </lineage>
</organism>
<evidence type="ECO:0000313" key="3">
    <source>
        <dbReference type="Proteomes" id="UP000189229"/>
    </source>
</evidence>
<reference evidence="2 3" key="1">
    <citation type="submission" date="2017-02" db="EMBL/GenBank/DDBJ databases">
        <title>Complete genome sequences of Mycobacterium kansasii strains isolated from rhesus macaques.</title>
        <authorList>
            <person name="Panda A."/>
            <person name="Nagaraj S."/>
            <person name="Zhao X."/>
            <person name="Tettelin H."/>
            <person name="Detolla L.J."/>
        </authorList>
    </citation>
    <scope>NUCLEOTIDE SEQUENCE [LARGE SCALE GENOMIC DNA]</scope>
    <source>
        <strain evidence="2 3">11-3813</strain>
    </source>
</reference>
<name>A0A1V3WZK2_MYCKA</name>
<evidence type="ECO:0000313" key="2">
    <source>
        <dbReference type="EMBL" id="OOK72178.1"/>
    </source>
</evidence>
<dbReference type="Proteomes" id="UP000189229">
    <property type="component" value="Unassembled WGS sequence"/>
</dbReference>
<dbReference type="AlphaFoldDB" id="A0A1V3WZK2"/>
<protein>
    <submittedName>
        <fullName evidence="2">Assimilatory nitrate reductase large subunit domain protein</fullName>
    </submittedName>
</protein>
<comment type="caution">
    <text evidence="2">The sequence shown here is derived from an EMBL/GenBank/DDBJ whole genome shotgun (WGS) entry which is preliminary data.</text>
</comment>
<proteinExistence type="predicted"/>
<feature type="region of interest" description="Disordered" evidence="1">
    <location>
        <begin position="1"/>
        <end position="32"/>
    </location>
</feature>
<accession>A0A1V3WZK2</accession>
<evidence type="ECO:0000256" key="1">
    <source>
        <dbReference type="SAM" id="MobiDB-lite"/>
    </source>
</evidence>
<sequence>MGDRSVDGDGFEGSPRSLRRYADSRRPGAASRSAVVAPLVHNRPELAGCEVRPIDLAMWRFPVAESVVTSSTMPQPTPQ</sequence>